<evidence type="ECO:0000259" key="1">
    <source>
        <dbReference type="Pfam" id="PF13679"/>
    </source>
</evidence>
<dbReference type="GO" id="GO:0032259">
    <property type="term" value="P:methylation"/>
    <property type="evidence" value="ECO:0007669"/>
    <property type="project" value="UniProtKB-KW"/>
</dbReference>
<dbReference type="Pfam" id="PF13679">
    <property type="entry name" value="Methyltransf_32"/>
    <property type="match status" value="1"/>
</dbReference>
<dbReference type="Proteomes" id="UP001596109">
    <property type="component" value="Unassembled WGS sequence"/>
</dbReference>
<accession>A0ABW0TNT1</accession>
<evidence type="ECO:0000313" key="3">
    <source>
        <dbReference type="Proteomes" id="UP001596109"/>
    </source>
</evidence>
<protein>
    <submittedName>
        <fullName evidence="2">Class I SAM-dependent methyltransferase</fullName>
        <ecNumber evidence="2">2.1.-.-</ecNumber>
    </submittedName>
</protein>
<keyword evidence="3" id="KW-1185">Reference proteome</keyword>
<dbReference type="EC" id="2.1.-.-" evidence="2"/>
<keyword evidence="2" id="KW-0808">Transferase</keyword>
<reference evidence="3" key="1">
    <citation type="journal article" date="2019" name="Int. J. Syst. Evol. Microbiol.">
        <title>The Global Catalogue of Microorganisms (GCM) 10K type strain sequencing project: providing services to taxonomists for standard genome sequencing and annotation.</title>
        <authorList>
            <consortium name="The Broad Institute Genomics Platform"/>
            <consortium name="The Broad Institute Genome Sequencing Center for Infectious Disease"/>
            <person name="Wu L."/>
            <person name="Ma J."/>
        </authorList>
    </citation>
    <scope>NUCLEOTIDE SEQUENCE [LARGE SCALE GENOMIC DNA]</scope>
    <source>
        <strain evidence="3">CGMCC 4.1434</strain>
    </source>
</reference>
<feature type="domain" description="Methyltransferase" evidence="1">
    <location>
        <begin position="48"/>
        <end position="105"/>
    </location>
</feature>
<dbReference type="GO" id="GO:0008168">
    <property type="term" value="F:methyltransferase activity"/>
    <property type="evidence" value="ECO:0007669"/>
    <property type="project" value="UniProtKB-KW"/>
</dbReference>
<dbReference type="InterPro" id="IPR025714">
    <property type="entry name" value="Methyltranfer_dom"/>
</dbReference>
<proteinExistence type="predicted"/>
<dbReference type="Gene3D" id="3.40.50.150">
    <property type="entry name" value="Vaccinia Virus protein VP39"/>
    <property type="match status" value="1"/>
</dbReference>
<dbReference type="RefSeq" id="WP_381435850.1">
    <property type="nucleotide sequence ID" value="NZ_JBHSNO010000007.1"/>
</dbReference>
<name>A0ABW0TNT1_9BACL</name>
<comment type="caution">
    <text evidence="2">The sequence shown here is derived from an EMBL/GenBank/DDBJ whole genome shotgun (WGS) entry which is preliminary data.</text>
</comment>
<dbReference type="EMBL" id="JBHSNO010000007">
    <property type="protein sequence ID" value="MFC5590038.1"/>
    <property type="molecule type" value="Genomic_DNA"/>
</dbReference>
<gene>
    <name evidence="2" type="ORF">ACFPRA_14115</name>
</gene>
<organism evidence="2 3">
    <name type="scientific">Sporosarcina soli</name>
    <dbReference type="NCBI Taxonomy" id="334736"/>
    <lineage>
        <taxon>Bacteria</taxon>
        <taxon>Bacillati</taxon>
        <taxon>Bacillota</taxon>
        <taxon>Bacilli</taxon>
        <taxon>Bacillales</taxon>
        <taxon>Caryophanaceae</taxon>
        <taxon>Sporosarcina</taxon>
    </lineage>
</organism>
<keyword evidence="2" id="KW-0489">Methyltransferase</keyword>
<dbReference type="SUPFAM" id="SSF53335">
    <property type="entry name" value="S-adenosyl-L-methionine-dependent methyltransferases"/>
    <property type="match status" value="1"/>
</dbReference>
<sequence>MEERDYDRHLRIQTTGMREWQHQSSHYNRYEATPYEALNVFFTEYELKRTDGVVDFGCGKGRLAFYLHDRFQVSVTGIEMSGQLYQEALENQVSYLRKAKRKNGTIRFEHCLAEQYKVEAGDNRFYFFNPFSLQIFTKVIQSILQSVEQHPRSVDLILYYPTSEYIEFLDMHTPFELIKGVTVPGSYEENNNEIFLVFRLSRINGQ</sequence>
<evidence type="ECO:0000313" key="2">
    <source>
        <dbReference type="EMBL" id="MFC5590038.1"/>
    </source>
</evidence>
<dbReference type="CDD" id="cd02440">
    <property type="entry name" value="AdoMet_MTases"/>
    <property type="match status" value="1"/>
</dbReference>
<dbReference type="InterPro" id="IPR029063">
    <property type="entry name" value="SAM-dependent_MTases_sf"/>
</dbReference>